<evidence type="ECO:0000313" key="8">
    <source>
        <dbReference type="EMBL" id="GAA0372713.1"/>
    </source>
</evidence>
<dbReference type="PANTHER" id="PTHR30213:SF0">
    <property type="entry name" value="UPF0761 MEMBRANE PROTEIN YIHY"/>
    <property type="match status" value="1"/>
</dbReference>
<feature type="transmembrane region" description="Helical" evidence="7">
    <location>
        <begin position="100"/>
        <end position="119"/>
    </location>
</feature>
<evidence type="ECO:0000256" key="3">
    <source>
        <dbReference type="ARBA" id="ARBA00022519"/>
    </source>
</evidence>
<dbReference type="PIRSF" id="PIRSF035875">
    <property type="entry name" value="RNase_BN"/>
    <property type="match status" value="1"/>
</dbReference>
<gene>
    <name evidence="8" type="ORF">GCM10009092_41230</name>
</gene>
<evidence type="ECO:0000256" key="7">
    <source>
        <dbReference type="HAMAP-Rule" id="MF_00672"/>
    </source>
</evidence>
<dbReference type="EMBL" id="BAAAEI010000028">
    <property type="protein sequence ID" value="GAA0372713.1"/>
    <property type="molecule type" value="Genomic_DNA"/>
</dbReference>
<evidence type="ECO:0000313" key="9">
    <source>
        <dbReference type="Proteomes" id="UP001501757"/>
    </source>
</evidence>
<keyword evidence="2 7" id="KW-1003">Cell membrane</keyword>
<dbReference type="RefSeq" id="WP_102797553.1">
    <property type="nucleotide sequence ID" value="NZ_BAAAEI010000028.1"/>
</dbReference>
<protein>
    <recommendedName>
        <fullName evidence="7">UPF0761 membrane protein GCM10009092_41230</fullName>
    </recommendedName>
</protein>
<feature type="transmembrane region" description="Helical" evidence="7">
    <location>
        <begin position="38"/>
        <end position="63"/>
    </location>
</feature>
<sequence>MDKFRAIKTLTLSQVKVFAIAMLTRCQQDRITVTAGHLAYVSLLSLVPFIMVFFTILSAFPAFGSARGDLESFIFSNFVPHAGGVVQQYVGEFVGNASKMGAVSILFLVVVALMLISNVDKTINHIFRTNSDRRPIFTFAIYWMVLTLGPLLIGSGLAISSYLVGLAAFAEDYTPGITTALLNLVPFVTSLGAFFILYMVVPNKAVRARHALSGAFLATCLFELSKKGFALYVASFPSYQMIYGALAAVPILFVWIYLSWIVVLLGAEFTVQVESLSQPPPPQESI</sequence>
<keyword evidence="9" id="KW-1185">Reference proteome</keyword>
<feature type="transmembrane region" description="Helical" evidence="7">
    <location>
        <begin position="140"/>
        <end position="169"/>
    </location>
</feature>
<keyword evidence="3" id="KW-0997">Cell inner membrane</keyword>
<keyword evidence="5 7" id="KW-1133">Transmembrane helix</keyword>
<dbReference type="HAMAP" id="MF_00672">
    <property type="entry name" value="UPF0761"/>
    <property type="match status" value="1"/>
</dbReference>
<comment type="subcellular location">
    <subcellularLocation>
        <location evidence="1 7">Cell membrane</location>
        <topology evidence="1 7">Multi-pass membrane protein</topology>
    </subcellularLocation>
</comment>
<accession>A0ABP3HK49</accession>
<feature type="transmembrane region" description="Helical" evidence="7">
    <location>
        <begin position="181"/>
        <end position="201"/>
    </location>
</feature>
<dbReference type="NCBIfam" id="NF002457">
    <property type="entry name" value="PRK01637.1"/>
    <property type="match status" value="1"/>
</dbReference>
<comment type="similarity">
    <text evidence="7">Belongs to the UPF0761 family.</text>
</comment>
<dbReference type="NCBIfam" id="TIGR00765">
    <property type="entry name" value="yihY_not_rbn"/>
    <property type="match status" value="1"/>
</dbReference>
<feature type="transmembrane region" description="Helical" evidence="7">
    <location>
        <begin position="213"/>
        <end position="235"/>
    </location>
</feature>
<dbReference type="Pfam" id="PF03631">
    <property type="entry name" value="Virul_fac_BrkB"/>
    <property type="match status" value="1"/>
</dbReference>
<proteinExistence type="inferred from homology"/>
<evidence type="ECO:0000256" key="2">
    <source>
        <dbReference type="ARBA" id="ARBA00022475"/>
    </source>
</evidence>
<evidence type="ECO:0000256" key="6">
    <source>
        <dbReference type="ARBA" id="ARBA00023136"/>
    </source>
</evidence>
<evidence type="ECO:0000256" key="1">
    <source>
        <dbReference type="ARBA" id="ARBA00004651"/>
    </source>
</evidence>
<comment type="caution">
    <text evidence="8">The sequence shown here is derived from an EMBL/GenBank/DDBJ whole genome shotgun (WGS) entry which is preliminary data.</text>
</comment>
<dbReference type="PANTHER" id="PTHR30213">
    <property type="entry name" value="INNER MEMBRANE PROTEIN YHJD"/>
    <property type="match status" value="1"/>
</dbReference>
<name>A0ABP3HK49_9ALTE</name>
<evidence type="ECO:0000256" key="4">
    <source>
        <dbReference type="ARBA" id="ARBA00022692"/>
    </source>
</evidence>
<dbReference type="Proteomes" id="UP001501757">
    <property type="component" value="Unassembled WGS sequence"/>
</dbReference>
<feature type="transmembrane region" description="Helical" evidence="7">
    <location>
        <begin position="241"/>
        <end position="267"/>
    </location>
</feature>
<dbReference type="InterPro" id="IPR023679">
    <property type="entry name" value="UPF0761_bac"/>
</dbReference>
<dbReference type="InterPro" id="IPR017039">
    <property type="entry name" value="Virul_fac_BrkB"/>
</dbReference>
<keyword evidence="6 7" id="KW-0472">Membrane</keyword>
<keyword evidence="4 7" id="KW-0812">Transmembrane</keyword>
<organism evidence="8 9">
    <name type="scientific">Bowmanella denitrificans</name>
    <dbReference type="NCBI Taxonomy" id="366582"/>
    <lineage>
        <taxon>Bacteria</taxon>
        <taxon>Pseudomonadati</taxon>
        <taxon>Pseudomonadota</taxon>
        <taxon>Gammaproteobacteria</taxon>
        <taxon>Alteromonadales</taxon>
        <taxon>Alteromonadaceae</taxon>
        <taxon>Bowmanella</taxon>
    </lineage>
</organism>
<evidence type="ECO:0000256" key="5">
    <source>
        <dbReference type="ARBA" id="ARBA00022989"/>
    </source>
</evidence>
<reference evidence="9" key="1">
    <citation type="journal article" date="2019" name="Int. J. Syst. Evol. Microbiol.">
        <title>The Global Catalogue of Microorganisms (GCM) 10K type strain sequencing project: providing services to taxonomists for standard genome sequencing and annotation.</title>
        <authorList>
            <consortium name="The Broad Institute Genomics Platform"/>
            <consortium name="The Broad Institute Genome Sequencing Center for Infectious Disease"/>
            <person name="Wu L."/>
            <person name="Ma J."/>
        </authorList>
    </citation>
    <scope>NUCLEOTIDE SEQUENCE [LARGE SCALE GENOMIC DNA]</scope>
    <source>
        <strain evidence="9">JCM 13378</strain>
    </source>
</reference>